<dbReference type="STRING" id="52694.ACWI_34620"/>
<organism evidence="1 2">
    <name type="scientific">Acetobacterium wieringae</name>
    <dbReference type="NCBI Taxonomy" id="52694"/>
    <lineage>
        <taxon>Bacteria</taxon>
        <taxon>Bacillati</taxon>
        <taxon>Bacillota</taxon>
        <taxon>Clostridia</taxon>
        <taxon>Eubacteriales</taxon>
        <taxon>Eubacteriaceae</taxon>
        <taxon>Acetobacterium</taxon>
    </lineage>
</organism>
<gene>
    <name evidence="1" type="ORF">ACWI_34620</name>
</gene>
<accession>A0A1F2PEJ1</accession>
<proteinExistence type="predicted"/>
<reference evidence="1 2" key="1">
    <citation type="submission" date="2015-09" db="EMBL/GenBank/DDBJ databases">
        <title>Genome sequence of Acetobacterium wieringae DSM 1911.</title>
        <authorList>
            <person name="Poehlein A."/>
            <person name="Bengelsdorf F.R."/>
            <person name="Schiel-Bengelsdorf B."/>
            <person name="Duerre P."/>
            <person name="Daniel R."/>
        </authorList>
    </citation>
    <scope>NUCLEOTIDE SEQUENCE [LARGE SCALE GENOMIC DNA]</scope>
    <source>
        <strain evidence="1 2">DSM 1911</strain>
    </source>
</reference>
<dbReference type="RefSeq" id="WP_084633826.1">
    <property type="nucleotide sequence ID" value="NZ_LKEU01000049.1"/>
</dbReference>
<dbReference type="Pfam" id="PF14076">
    <property type="entry name" value="DUF4258"/>
    <property type="match status" value="1"/>
</dbReference>
<dbReference type="AlphaFoldDB" id="A0A1F2PEJ1"/>
<evidence type="ECO:0000313" key="1">
    <source>
        <dbReference type="EMBL" id="OFV69066.1"/>
    </source>
</evidence>
<comment type="caution">
    <text evidence="1">The sequence shown here is derived from an EMBL/GenBank/DDBJ whole genome shotgun (WGS) entry which is preliminary data.</text>
</comment>
<dbReference type="EMBL" id="LKEU01000049">
    <property type="protein sequence ID" value="OFV69066.1"/>
    <property type="molecule type" value="Genomic_DNA"/>
</dbReference>
<sequence length="57" mass="6778">MNIEYLRKIYNDETIEVTRHALDRFMKRGIKYSDVKNAIMTGEIMSPILRIIHIRVA</sequence>
<name>A0A1F2PEJ1_9FIRM</name>
<dbReference type="Proteomes" id="UP000176244">
    <property type="component" value="Unassembled WGS sequence"/>
</dbReference>
<evidence type="ECO:0000313" key="2">
    <source>
        <dbReference type="Proteomes" id="UP000176244"/>
    </source>
</evidence>
<dbReference type="InterPro" id="IPR025354">
    <property type="entry name" value="DUF4258"/>
</dbReference>
<protein>
    <submittedName>
        <fullName evidence="1">Uncharacterized protein</fullName>
    </submittedName>
</protein>